<evidence type="ECO:0000256" key="6">
    <source>
        <dbReference type="ARBA" id="ARBA00023004"/>
    </source>
</evidence>
<dbReference type="PRINTS" id="PR00463">
    <property type="entry name" value="EP450I"/>
</dbReference>
<keyword evidence="4" id="KW-0479">Metal-binding</keyword>
<proteinExistence type="inferred from homology"/>
<evidence type="ECO:0000313" key="9">
    <source>
        <dbReference type="EnsemblMetazoa" id="XP_028140484.2"/>
    </source>
</evidence>
<keyword evidence="3" id="KW-0349">Heme</keyword>
<name>A0ABM5ISC3_DIAVI</name>
<comment type="cofactor">
    <cofactor evidence="1">
        <name>heme</name>
        <dbReference type="ChEBI" id="CHEBI:30413"/>
    </cofactor>
</comment>
<keyword evidence="6" id="KW-0408">Iron</keyword>
<evidence type="ECO:0000256" key="7">
    <source>
        <dbReference type="ARBA" id="ARBA00023033"/>
    </source>
</evidence>
<dbReference type="InterPro" id="IPR002401">
    <property type="entry name" value="Cyt_P450_E_grp-I"/>
</dbReference>
<keyword evidence="7" id="KW-0503">Monooxygenase</keyword>
<dbReference type="EnsemblMetazoa" id="XM_028284683.2">
    <property type="protein sequence ID" value="XP_028140484.2"/>
    <property type="gene ID" value="LOC114334608"/>
</dbReference>
<dbReference type="Gene3D" id="1.10.630.10">
    <property type="entry name" value="Cytochrome P450"/>
    <property type="match status" value="3"/>
</dbReference>
<evidence type="ECO:0000256" key="3">
    <source>
        <dbReference type="ARBA" id="ARBA00022617"/>
    </source>
</evidence>
<keyword evidence="8" id="KW-1133">Transmembrane helix</keyword>
<evidence type="ECO:0000256" key="4">
    <source>
        <dbReference type="ARBA" id="ARBA00022723"/>
    </source>
</evidence>
<dbReference type="RefSeq" id="XP_028140484.2">
    <property type="nucleotide sequence ID" value="XM_028284683.2"/>
</dbReference>
<evidence type="ECO:0008006" key="11">
    <source>
        <dbReference type="Google" id="ProtNLM"/>
    </source>
</evidence>
<dbReference type="PANTHER" id="PTHR24300">
    <property type="entry name" value="CYTOCHROME P450 508A4-RELATED"/>
    <property type="match status" value="1"/>
</dbReference>
<keyword evidence="8" id="KW-0472">Membrane</keyword>
<evidence type="ECO:0000256" key="2">
    <source>
        <dbReference type="ARBA" id="ARBA00010617"/>
    </source>
</evidence>
<dbReference type="InterPro" id="IPR036396">
    <property type="entry name" value="Cyt_P450_sf"/>
</dbReference>
<sequence length="1401" mass="162662">MFLLLIATITVLSITLLVLRLKKPNNYPPGPTWYPIVGSVSAVKKVAKAYGGAHVGYSKLAEMYNTNVLGLKFGKENVVVVLTYPLVKKVLTSEEYEGRPDGYFLRLRCMGTRRGITITDGPSWKTQRNFVTSHLRSLGYGKKPMEKLICEEVSVLLDVIKEKENEEIRIGSILAFSVLNVLWALMAGSRLDRDDTRLKRILDLFDQRARVFDMSGGLLNQFPWLRFVAPEKTGYSLITQINKELKELLLTLIKDHYSTWDEGRDDDLIYSFITEMKKQNGKDSTFTEDQLIMVCLDLFIGGAQTSSNTVDFACQLMILHPDVQEKVSDCLQKAFDRNEEIIYSERHRVPYVEAVLSEILRFRHVAPITGPRRVLKDTYLDNYFIPKDTTVLISTYSVHNDKEYWKDPEVFRPERFLDSDGKLVYHERLIPFGLGKRRCLGDMLAKSCIFTFYCEMLRSFELSIYPGSDMPKGIPTPGITLTPEKYKTKFTDFFFIMWFSVVLVIVVIAFYLFSLTIKPKNYPPGPSWYPIVGTVLEVKNLSKKFKGQHLAQQYLSRKYKSDVIGLRNGKENVVVVFNQAAVKAIFKREEFLARPQNFFLYLRNMGLIRGITIVSGRLWQIQRRFVVSHLKYLGLGKRSMEVFLRDEVTEILNLLEENEGKELRVDEIFTVTILNILWAFVAGIRLGRQNDLLNRLLKILEQRTRAFDIAGGLLSPFPWLRFISPEKSGYNLVQHVNAKIKDLILETINEHYANWEPGRNDDLIYAFITEMKSNKDPDSTFTEDQLIMVCLDMFLAGSQITTSTLDYVFFAMILYPEVQEKSRKCIWKAFSKDEHIDYSDRHRVPYIEAVISEVIRMYHVMPITGPRRATKNTVLENYSIPKDTTILINIYSVNHNKDYWKDPEVFRPERFLDSNGNLFYPEYYMPFGTGPTWYPIVGSFLELKRLSKIFKSQHLVQQHLSNKYQSDVIGLRNGKEKVVVVFNNAAVKAIYKRDEFQARPRTFFLYLRNMGIRKGITIVDGKLWQIQRRFVVTHLKYLGLGKRSMEVFLRDEITEILDSLKENEGKEQRVEEIFIVTILSFLWAFVAGTRLSKDDLILNRLLKILHQRTRAFDIAGGLLNPFPWLRFIALENTGYNLVLQMNAQIKELLLETINDHYKDWAPGRTDDLIYSFITEMKSSQDPDSTFTEDQLLMLCLDMFMAGSQITTSTLDYVFFAMILYPEVQENCRTCIQKAFRNDEHINYSDRHRVPYIEAVICEVLRLYHVMPVTGPRRATKDTVLENYSIPKDTTILISIYSVHHNKEYWKDPEVFRPERFLDDNGNLFYPEHFIPFSLGKRKCLGDVLARSALFTIFSEIIRNYSVHKYPGTPELTMECKPGITIAPEHYTVQFLRCKPTETMNK</sequence>
<dbReference type="InterPro" id="IPR017972">
    <property type="entry name" value="Cyt_P450_CS"/>
</dbReference>
<protein>
    <recommendedName>
        <fullName evidence="11">Cytochrome P450 305a1</fullName>
    </recommendedName>
</protein>
<dbReference type="PRINTS" id="PR00385">
    <property type="entry name" value="P450"/>
</dbReference>
<dbReference type="Pfam" id="PF00067">
    <property type="entry name" value="p450"/>
    <property type="match status" value="2"/>
</dbReference>
<dbReference type="Proteomes" id="UP001652700">
    <property type="component" value="Unplaced"/>
</dbReference>
<feature type="transmembrane region" description="Helical" evidence="8">
    <location>
        <begin position="493"/>
        <end position="513"/>
    </location>
</feature>
<evidence type="ECO:0000313" key="10">
    <source>
        <dbReference type="Proteomes" id="UP001652700"/>
    </source>
</evidence>
<evidence type="ECO:0000256" key="1">
    <source>
        <dbReference type="ARBA" id="ARBA00001971"/>
    </source>
</evidence>
<comment type="similarity">
    <text evidence="2">Belongs to the cytochrome P450 family.</text>
</comment>
<evidence type="ECO:0000256" key="8">
    <source>
        <dbReference type="SAM" id="Phobius"/>
    </source>
</evidence>
<dbReference type="PANTHER" id="PTHR24300:SF376">
    <property type="entry name" value="CYTOCHROME P450 15A1"/>
    <property type="match status" value="1"/>
</dbReference>
<dbReference type="CDD" id="cd20651">
    <property type="entry name" value="CYP15A1-like"/>
    <property type="match status" value="1"/>
</dbReference>
<dbReference type="InterPro" id="IPR001128">
    <property type="entry name" value="Cyt_P450"/>
</dbReference>
<dbReference type="GeneID" id="114334608"/>
<keyword evidence="8" id="KW-0812">Transmembrane</keyword>
<dbReference type="PROSITE" id="PS00086">
    <property type="entry name" value="CYTOCHROME_P450"/>
    <property type="match status" value="2"/>
</dbReference>
<evidence type="ECO:0000256" key="5">
    <source>
        <dbReference type="ARBA" id="ARBA00023002"/>
    </source>
</evidence>
<keyword evidence="10" id="KW-1185">Reference proteome</keyword>
<accession>A0ABM5ISC3</accession>
<organism evidence="9 10">
    <name type="scientific">Diabrotica virgifera virgifera</name>
    <name type="common">western corn rootworm</name>
    <dbReference type="NCBI Taxonomy" id="50390"/>
    <lineage>
        <taxon>Eukaryota</taxon>
        <taxon>Metazoa</taxon>
        <taxon>Ecdysozoa</taxon>
        <taxon>Arthropoda</taxon>
        <taxon>Hexapoda</taxon>
        <taxon>Insecta</taxon>
        <taxon>Pterygota</taxon>
        <taxon>Neoptera</taxon>
        <taxon>Endopterygota</taxon>
        <taxon>Coleoptera</taxon>
        <taxon>Polyphaga</taxon>
        <taxon>Cucujiformia</taxon>
        <taxon>Chrysomeloidea</taxon>
        <taxon>Chrysomelidae</taxon>
        <taxon>Galerucinae</taxon>
        <taxon>Diabroticina</taxon>
        <taxon>Diabroticites</taxon>
        <taxon>Diabrotica</taxon>
    </lineage>
</organism>
<keyword evidence="5" id="KW-0560">Oxidoreductase</keyword>
<reference evidence="9" key="1">
    <citation type="submission" date="2025-05" db="UniProtKB">
        <authorList>
            <consortium name="EnsemblMetazoa"/>
        </authorList>
    </citation>
    <scope>IDENTIFICATION</scope>
</reference>
<dbReference type="SUPFAM" id="SSF48264">
    <property type="entry name" value="Cytochrome P450"/>
    <property type="match status" value="3"/>
</dbReference>
<dbReference type="InterPro" id="IPR050182">
    <property type="entry name" value="Cytochrome_P450_fam2"/>
</dbReference>